<dbReference type="Gene3D" id="3.20.170.20">
    <property type="entry name" value="Protein of unknown function DUF952"/>
    <property type="match status" value="1"/>
</dbReference>
<dbReference type="AlphaFoldDB" id="A0A0G0UEI7"/>
<name>A0A0G0UEI7_9BACT</name>
<evidence type="ECO:0000313" key="1">
    <source>
        <dbReference type="EMBL" id="KKR87344.1"/>
    </source>
</evidence>
<dbReference type="PANTHER" id="PTHR34129:SF1">
    <property type="entry name" value="DUF952 DOMAIN-CONTAINING PROTEIN"/>
    <property type="match status" value="1"/>
</dbReference>
<sequence length="117" mass="13411">MKVFHLVRKDDWEKRKDLEYYAPPSLEREGFIHCSTVGQVLATASRRFSGVTDLLILIVNSDKVPTEIVYEDLRGTGEKHPHIYGPLSREAIEKVIAFLCDKDGEFTSLPIELDKYD</sequence>
<evidence type="ECO:0000313" key="2">
    <source>
        <dbReference type="Proteomes" id="UP000034854"/>
    </source>
</evidence>
<dbReference type="EMBL" id="LCAG01000005">
    <property type="protein sequence ID" value="KKR87344.1"/>
    <property type="molecule type" value="Genomic_DNA"/>
</dbReference>
<reference evidence="1 2" key="1">
    <citation type="journal article" date="2015" name="Nature">
        <title>rRNA introns, odd ribosomes, and small enigmatic genomes across a large radiation of phyla.</title>
        <authorList>
            <person name="Brown C.T."/>
            <person name="Hug L.A."/>
            <person name="Thomas B.C."/>
            <person name="Sharon I."/>
            <person name="Castelle C.J."/>
            <person name="Singh A."/>
            <person name="Wilkins M.J."/>
            <person name="Williams K.H."/>
            <person name="Banfield J.F."/>
        </authorList>
    </citation>
    <scope>NUCLEOTIDE SEQUENCE [LARGE SCALE GENOMIC DNA]</scope>
</reference>
<protein>
    <recommendedName>
        <fullName evidence="3">DUF952 domain-containing protein</fullName>
    </recommendedName>
</protein>
<accession>A0A0G0UEI7</accession>
<dbReference type="Pfam" id="PF06108">
    <property type="entry name" value="DUF952"/>
    <property type="match status" value="1"/>
</dbReference>
<gene>
    <name evidence="1" type="ORF">UU34_C0005G0018</name>
</gene>
<organism evidence="1 2">
    <name type="scientific">Candidatus Curtissbacteria bacterium GW2011_GWA1_41_11</name>
    <dbReference type="NCBI Taxonomy" id="1618409"/>
    <lineage>
        <taxon>Bacteria</taxon>
        <taxon>Candidatus Curtissiibacteriota</taxon>
    </lineage>
</organism>
<comment type="caution">
    <text evidence="1">The sequence shown here is derived from an EMBL/GenBank/DDBJ whole genome shotgun (WGS) entry which is preliminary data.</text>
</comment>
<evidence type="ECO:0008006" key="3">
    <source>
        <dbReference type="Google" id="ProtNLM"/>
    </source>
</evidence>
<dbReference type="PANTHER" id="PTHR34129">
    <property type="entry name" value="BLR1139 PROTEIN"/>
    <property type="match status" value="1"/>
</dbReference>
<dbReference type="Proteomes" id="UP000034854">
    <property type="component" value="Unassembled WGS sequence"/>
</dbReference>
<dbReference type="InterPro" id="IPR009297">
    <property type="entry name" value="DUF952"/>
</dbReference>
<proteinExistence type="predicted"/>
<dbReference type="SUPFAM" id="SSF56399">
    <property type="entry name" value="ADP-ribosylation"/>
    <property type="match status" value="1"/>
</dbReference>